<gene>
    <name evidence="3" type="primary">LOC105432881</name>
</gene>
<dbReference type="KEGG" id="pbar:105432881"/>
<evidence type="ECO:0000313" key="2">
    <source>
        <dbReference type="Proteomes" id="UP000504615"/>
    </source>
</evidence>
<evidence type="ECO:0000256" key="1">
    <source>
        <dbReference type="SAM" id="Phobius"/>
    </source>
</evidence>
<dbReference type="GeneID" id="105432881"/>
<organism evidence="2 3">
    <name type="scientific">Pogonomyrmex barbatus</name>
    <name type="common">red harvester ant</name>
    <dbReference type="NCBI Taxonomy" id="144034"/>
    <lineage>
        <taxon>Eukaryota</taxon>
        <taxon>Metazoa</taxon>
        <taxon>Ecdysozoa</taxon>
        <taxon>Arthropoda</taxon>
        <taxon>Hexapoda</taxon>
        <taxon>Insecta</taxon>
        <taxon>Pterygota</taxon>
        <taxon>Neoptera</taxon>
        <taxon>Endopterygota</taxon>
        <taxon>Hymenoptera</taxon>
        <taxon>Apocrita</taxon>
        <taxon>Aculeata</taxon>
        <taxon>Formicoidea</taxon>
        <taxon>Formicidae</taxon>
        <taxon>Myrmicinae</taxon>
        <taxon>Pogonomyrmex</taxon>
    </lineage>
</organism>
<keyword evidence="1" id="KW-0812">Transmembrane</keyword>
<feature type="transmembrane region" description="Helical" evidence="1">
    <location>
        <begin position="81"/>
        <end position="100"/>
    </location>
</feature>
<dbReference type="AlphaFoldDB" id="A0A6I9WQU9"/>
<dbReference type="Proteomes" id="UP000504615">
    <property type="component" value="Unplaced"/>
</dbReference>
<sequence>MQAICSVFFKLSKQMEQVDPEEHYYKLNRFLLSVSGLWPYQNEWSARLMRAIITFIMLTSTIFQLASMFTSDLTLDFIVDLIPLVILTLGTLTNLFSRILHIDKVSRSSQFTFFKIEI</sequence>
<protein>
    <submittedName>
        <fullName evidence="3">Uncharacterized protein LOC105432881</fullName>
    </submittedName>
</protein>
<evidence type="ECO:0000313" key="3">
    <source>
        <dbReference type="RefSeq" id="XP_011646167.2"/>
    </source>
</evidence>
<reference evidence="3" key="1">
    <citation type="submission" date="2025-08" db="UniProtKB">
        <authorList>
            <consortium name="RefSeq"/>
        </authorList>
    </citation>
    <scope>IDENTIFICATION</scope>
</reference>
<keyword evidence="1" id="KW-0472">Membrane</keyword>
<dbReference type="RefSeq" id="XP_011646167.2">
    <property type="nucleotide sequence ID" value="XM_011647865.2"/>
</dbReference>
<dbReference type="OrthoDB" id="7550310at2759"/>
<keyword evidence="2" id="KW-1185">Reference proteome</keyword>
<keyword evidence="1" id="KW-1133">Transmembrane helix</keyword>
<feature type="transmembrane region" description="Helical" evidence="1">
    <location>
        <begin position="48"/>
        <end position="69"/>
    </location>
</feature>
<name>A0A6I9WQU9_9HYME</name>
<proteinExistence type="predicted"/>
<accession>A0A6I9WQU9</accession>